<dbReference type="PANTHER" id="PTHR11493">
    <property type="entry name" value="SULFITE REDUCTASE [NADPH] SUBUNIT BETA-RELATED"/>
    <property type="match status" value="1"/>
</dbReference>
<keyword evidence="6" id="KW-0479">Metal-binding</keyword>
<dbReference type="Pfam" id="PF03460">
    <property type="entry name" value="NIR_SIR_ferr"/>
    <property type="match status" value="2"/>
</dbReference>
<gene>
    <name evidence="12" type="ORF">CDCA_CDCA18G4601</name>
</gene>
<dbReference type="InterPro" id="IPR005117">
    <property type="entry name" value="NiRdtase/SiRdtase_haem-b_fer"/>
</dbReference>
<dbReference type="Gene3D" id="3.30.413.10">
    <property type="entry name" value="Sulfite Reductase Hemoprotein, domain 1"/>
    <property type="match status" value="2"/>
</dbReference>
<keyword evidence="7" id="KW-0560">Oxidoreductase</keyword>
<evidence type="ECO:0000256" key="6">
    <source>
        <dbReference type="ARBA" id="ARBA00022723"/>
    </source>
</evidence>
<evidence type="ECO:0000259" key="10">
    <source>
        <dbReference type="Pfam" id="PF01077"/>
    </source>
</evidence>
<comment type="cofactor">
    <cofactor evidence="2">
        <name>[4Fe-4S] cluster</name>
        <dbReference type="ChEBI" id="CHEBI:49883"/>
    </cofactor>
</comment>
<dbReference type="SUPFAM" id="SSF56014">
    <property type="entry name" value="Nitrite and sulphite reductase 4Fe-4S domain-like"/>
    <property type="match status" value="2"/>
</dbReference>
<evidence type="ECO:0000256" key="5">
    <source>
        <dbReference type="ARBA" id="ARBA00022617"/>
    </source>
</evidence>
<dbReference type="PANTHER" id="PTHR11493:SF47">
    <property type="entry name" value="SULFITE REDUCTASE [NADPH] SUBUNIT BETA"/>
    <property type="match status" value="1"/>
</dbReference>
<evidence type="ECO:0000259" key="11">
    <source>
        <dbReference type="Pfam" id="PF03460"/>
    </source>
</evidence>
<dbReference type="Pfam" id="PF01077">
    <property type="entry name" value="NIR_SIR"/>
    <property type="match status" value="1"/>
</dbReference>
<dbReference type="GO" id="GO:0009337">
    <property type="term" value="C:sulfite reductase complex (NADPH)"/>
    <property type="evidence" value="ECO:0007669"/>
    <property type="project" value="TreeGrafter"/>
</dbReference>
<evidence type="ECO:0000256" key="3">
    <source>
        <dbReference type="ARBA" id="ARBA00010429"/>
    </source>
</evidence>
<comment type="similarity">
    <text evidence="3">Belongs to the nitrite and sulfite reductase 4Fe-4S domain family.</text>
</comment>
<protein>
    <recommendedName>
        <fullName evidence="14">Assimilatory sulfite reductase (ferredoxin)</fullName>
    </recommendedName>
</protein>
<feature type="domain" description="Nitrite/Sulfite reductase ferredoxin-like" evidence="11">
    <location>
        <begin position="91"/>
        <end position="149"/>
    </location>
</feature>
<comment type="cofactor">
    <cofactor evidence="1">
        <name>siroheme</name>
        <dbReference type="ChEBI" id="CHEBI:60052"/>
    </cofactor>
</comment>
<organism evidence="12 13">
    <name type="scientific">Cyanidium caldarium</name>
    <name type="common">Red alga</name>
    <dbReference type="NCBI Taxonomy" id="2771"/>
    <lineage>
        <taxon>Eukaryota</taxon>
        <taxon>Rhodophyta</taxon>
        <taxon>Bangiophyceae</taxon>
        <taxon>Cyanidiales</taxon>
        <taxon>Cyanidiaceae</taxon>
        <taxon>Cyanidium</taxon>
    </lineage>
</organism>
<evidence type="ECO:0000256" key="7">
    <source>
        <dbReference type="ARBA" id="ARBA00023002"/>
    </source>
</evidence>
<comment type="caution">
    <text evidence="12">The sequence shown here is derived from an EMBL/GenBank/DDBJ whole genome shotgun (WGS) entry which is preliminary data.</text>
</comment>
<dbReference type="NCBIfam" id="NF010029">
    <property type="entry name" value="PRK13504.1"/>
    <property type="match status" value="1"/>
</dbReference>
<dbReference type="InterPro" id="IPR045854">
    <property type="entry name" value="NO2/SO3_Rdtase_4Fe4S_sf"/>
</dbReference>
<dbReference type="SUPFAM" id="SSF55124">
    <property type="entry name" value="Nitrite/Sulfite reductase N-terminal domain-like"/>
    <property type="match status" value="2"/>
</dbReference>
<keyword evidence="13" id="KW-1185">Reference proteome</keyword>
<dbReference type="InterPro" id="IPR006066">
    <property type="entry name" value="NO2/SO3_Rdtase_FeS/sirohaem_BS"/>
</dbReference>
<dbReference type="InterPro" id="IPR045169">
    <property type="entry name" value="NO2/SO3_Rdtase_4Fe4S_prot"/>
</dbReference>
<dbReference type="EMBL" id="JANCYW010000018">
    <property type="protein sequence ID" value="KAK4538576.1"/>
    <property type="molecule type" value="Genomic_DNA"/>
</dbReference>
<evidence type="ECO:0000256" key="9">
    <source>
        <dbReference type="ARBA" id="ARBA00023014"/>
    </source>
</evidence>
<dbReference type="Proteomes" id="UP001301350">
    <property type="component" value="Unassembled WGS sequence"/>
</dbReference>
<dbReference type="GO" id="GO:0020037">
    <property type="term" value="F:heme binding"/>
    <property type="evidence" value="ECO:0007669"/>
    <property type="project" value="InterPro"/>
</dbReference>
<proteinExistence type="inferred from homology"/>
<evidence type="ECO:0000256" key="2">
    <source>
        <dbReference type="ARBA" id="ARBA00001966"/>
    </source>
</evidence>
<dbReference type="PROSITE" id="PS00365">
    <property type="entry name" value="NIR_SIR"/>
    <property type="match status" value="1"/>
</dbReference>
<feature type="domain" description="Nitrite/Sulfite reductase ferredoxin-like" evidence="11">
    <location>
        <begin position="394"/>
        <end position="457"/>
    </location>
</feature>
<dbReference type="InterPro" id="IPR006067">
    <property type="entry name" value="NO2/SO3_Rdtase_4Fe4S_dom"/>
</dbReference>
<evidence type="ECO:0000256" key="8">
    <source>
        <dbReference type="ARBA" id="ARBA00023004"/>
    </source>
</evidence>
<dbReference type="PRINTS" id="PR00397">
    <property type="entry name" value="SIROHAEM"/>
</dbReference>
<evidence type="ECO:0000256" key="4">
    <source>
        <dbReference type="ARBA" id="ARBA00022485"/>
    </source>
</evidence>
<reference evidence="12 13" key="1">
    <citation type="submission" date="2022-07" db="EMBL/GenBank/DDBJ databases">
        <title>Genome-wide signatures of adaptation to extreme environments.</title>
        <authorList>
            <person name="Cho C.H."/>
            <person name="Yoon H.S."/>
        </authorList>
    </citation>
    <scope>NUCLEOTIDE SEQUENCE [LARGE SCALE GENOMIC DNA]</scope>
    <source>
        <strain evidence="12 13">DBV 063 E5</strain>
    </source>
</reference>
<name>A0AAV9J2E1_CYACA</name>
<sequence length="558" mass="62654">MVQQPPVRKTVPISTLRELLEQQRNGTLKRLRMNPYEVPKLHSNYLRHPLAEDLADDNIFISDDSIGLIKFHGGYQQDDRDQRVRGELKKYQFMLRMKMPAGECPAKVFQAIDDVSEMFGNHTLRLTSRSSFQIHGILKSNLKAVYQKIIHAGGGLYGASGDCSRNVSTCAAPFTSAPYRHARHTAKMLAEVLGLQSRAFAEIWLDGEKAATIETWKEDIDMDDVQRIIRHDNGRGAVLDDPVEPIYGHAYLPRKFKMGVTVPGDNSLDVYTHDVALVVMCDSDGNLEGYDVLVGGGMGRAHGKEETFARAADHFGYVPAHAVYDLVKAIAATQRDHGNREVRTNARMKYLVHRMGVDAFRDLVKTYMEDGGAALEPFRPLPPWRFSDWLGWHEDGSGTWFLGLYVQNGRLKGEYKRALRQVANQFGYTFVTTPQQNVLIAGVPTEKKRELESLLQSHGVELDAERLDPLMRNAMACPALPLCPPATTEAERVMPAYVQRVRQLMNKVGISDRESFVLRMTGCPNGCTRPYMAELGFVGSGPNCTYQLWLGVVRTRLV</sequence>
<dbReference type="GO" id="GO:0051539">
    <property type="term" value="F:4 iron, 4 sulfur cluster binding"/>
    <property type="evidence" value="ECO:0007669"/>
    <property type="project" value="UniProtKB-KW"/>
</dbReference>
<evidence type="ECO:0008006" key="14">
    <source>
        <dbReference type="Google" id="ProtNLM"/>
    </source>
</evidence>
<dbReference type="GO" id="GO:0016002">
    <property type="term" value="F:sulfite reductase activity"/>
    <property type="evidence" value="ECO:0007669"/>
    <property type="project" value="TreeGrafter"/>
</dbReference>
<evidence type="ECO:0000313" key="13">
    <source>
        <dbReference type="Proteomes" id="UP001301350"/>
    </source>
</evidence>
<dbReference type="GO" id="GO:0046872">
    <property type="term" value="F:metal ion binding"/>
    <property type="evidence" value="ECO:0007669"/>
    <property type="project" value="UniProtKB-KW"/>
</dbReference>
<keyword evidence="8" id="KW-0408">Iron</keyword>
<dbReference type="GO" id="GO:0050311">
    <property type="term" value="F:sulfite reductase (ferredoxin) activity"/>
    <property type="evidence" value="ECO:0007669"/>
    <property type="project" value="TreeGrafter"/>
</dbReference>
<keyword evidence="5" id="KW-0349">Heme</keyword>
<keyword evidence="9" id="KW-0411">Iron-sulfur</keyword>
<dbReference type="GO" id="GO:0000103">
    <property type="term" value="P:sulfate assimilation"/>
    <property type="evidence" value="ECO:0007669"/>
    <property type="project" value="TreeGrafter"/>
</dbReference>
<dbReference type="InterPro" id="IPR036136">
    <property type="entry name" value="Nit/Sulf_reduc_fer-like_dom_sf"/>
</dbReference>
<keyword evidence="4" id="KW-0004">4Fe-4S</keyword>
<evidence type="ECO:0000256" key="1">
    <source>
        <dbReference type="ARBA" id="ARBA00001929"/>
    </source>
</evidence>
<dbReference type="AlphaFoldDB" id="A0AAV9J2E1"/>
<feature type="domain" description="Nitrite/sulphite reductase 4Fe-4S" evidence="10">
    <location>
        <begin position="198"/>
        <end position="369"/>
    </location>
</feature>
<evidence type="ECO:0000313" key="12">
    <source>
        <dbReference type="EMBL" id="KAK4538576.1"/>
    </source>
</evidence>
<accession>A0AAV9J2E1</accession>